<dbReference type="EMBL" id="JARJCN010000025">
    <property type="protein sequence ID" value="KAJ7088765.1"/>
    <property type="molecule type" value="Genomic_DNA"/>
</dbReference>
<name>A0AAD6U871_9AGAR</name>
<protein>
    <submittedName>
        <fullName evidence="1">Uncharacterized protein</fullName>
    </submittedName>
</protein>
<evidence type="ECO:0000313" key="2">
    <source>
        <dbReference type="Proteomes" id="UP001222325"/>
    </source>
</evidence>
<dbReference type="AlphaFoldDB" id="A0AAD6U871"/>
<dbReference type="Proteomes" id="UP001222325">
    <property type="component" value="Unassembled WGS sequence"/>
</dbReference>
<evidence type="ECO:0000313" key="1">
    <source>
        <dbReference type="EMBL" id="KAJ7088765.1"/>
    </source>
</evidence>
<sequence length="157" mass="16277">MQAPTHSTTDGDVIERERYAPDLGADNECGCVCPPPPRLPSFKALHARHGSHDSVSLNGPSPECALTPSVFAPGGEAPTAVASATCASSSSESEEEDATDYSFAALAHARALQRRRHAAHPLSSVLGVRGALLPVARVLGCVVVVAVLAGSGRWTWV</sequence>
<gene>
    <name evidence="1" type="ORF">B0H15DRAFT_949398</name>
</gene>
<accession>A0AAD6U871</accession>
<organism evidence="1 2">
    <name type="scientific">Mycena belliarum</name>
    <dbReference type="NCBI Taxonomy" id="1033014"/>
    <lineage>
        <taxon>Eukaryota</taxon>
        <taxon>Fungi</taxon>
        <taxon>Dikarya</taxon>
        <taxon>Basidiomycota</taxon>
        <taxon>Agaricomycotina</taxon>
        <taxon>Agaricomycetes</taxon>
        <taxon>Agaricomycetidae</taxon>
        <taxon>Agaricales</taxon>
        <taxon>Marasmiineae</taxon>
        <taxon>Mycenaceae</taxon>
        <taxon>Mycena</taxon>
    </lineage>
</organism>
<reference evidence="1" key="1">
    <citation type="submission" date="2023-03" db="EMBL/GenBank/DDBJ databases">
        <title>Massive genome expansion in bonnet fungi (Mycena s.s.) driven by repeated elements and novel gene families across ecological guilds.</title>
        <authorList>
            <consortium name="Lawrence Berkeley National Laboratory"/>
            <person name="Harder C.B."/>
            <person name="Miyauchi S."/>
            <person name="Viragh M."/>
            <person name="Kuo A."/>
            <person name="Thoen E."/>
            <person name="Andreopoulos B."/>
            <person name="Lu D."/>
            <person name="Skrede I."/>
            <person name="Drula E."/>
            <person name="Henrissat B."/>
            <person name="Morin E."/>
            <person name="Kohler A."/>
            <person name="Barry K."/>
            <person name="LaButti K."/>
            <person name="Morin E."/>
            <person name="Salamov A."/>
            <person name="Lipzen A."/>
            <person name="Mereny Z."/>
            <person name="Hegedus B."/>
            <person name="Baldrian P."/>
            <person name="Stursova M."/>
            <person name="Weitz H."/>
            <person name="Taylor A."/>
            <person name="Grigoriev I.V."/>
            <person name="Nagy L.G."/>
            <person name="Martin F."/>
            <person name="Kauserud H."/>
        </authorList>
    </citation>
    <scope>NUCLEOTIDE SEQUENCE</scope>
    <source>
        <strain evidence="1">CBHHK173m</strain>
    </source>
</reference>
<proteinExistence type="predicted"/>
<keyword evidence="2" id="KW-1185">Reference proteome</keyword>
<comment type="caution">
    <text evidence="1">The sequence shown here is derived from an EMBL/GenBank/DDBJ whole genome shotgun (WGS) entry which is preliminary data.</text>
</comment>